<reference evidence="5" key="1">
    <citation type="submission" date="2021-03" db="EMBL/GenBank/DDBJ databases">
        <authorList>
            <person name="Sun Q."/>
        </authorList>
    </citation>
    <scope>NUCLEOTIDE SEQUENCE</scope>
    <source>
        <strain evidence="5">CCM 8862</strain>
    </source>
</reference>
<dbReference type="GO" id="GO:0016787">
    <property type="term" value="F:hydrolase activity"/>
    <property type="evidence" value="ECO:0007669"/>
    <property type="project" value="UniProtKB-KW"/>
</dbReference>
<dbReference type="Proteomes" id="UP000664332">
    <property type="component" value="Unassembled WGS sequence"/>
</dbReference>
<dbReference type="AlphaFoldDB" id="A0A939IX65"/>
<dbReference type="RefSeq" id="WP_207118483.1">
    <property type="nucleotide sequence ID" value="NZ_JAFLEQ010000008.1"/>
</dbReference>
<dbReference type="SUPFAM" id="SSF63817">
    <property type="entry name" value="Sortase"/>
    <property type="match status" value="1"/>
</dbReference>
<dbReference type="CDD" id="cd05827">
    <property type="entry name" value="Sortase_C"/>
    <property type="match status" value="1"/>
</dbReference>
<gene>
    <name evidence="5" type="ORF">JZY06_03795</name>
</gene>
<dbReference type="Pfam" id="PF04203">
    <property type="entry name" value="Sortase"/>
    <property type="match status" value="1"/>
</dbReference>
<dbReference type="InterPro" id="IPR023365">
    <property type="entry name" value="Sortase_dom-sf"/>
</dbReference>
<feature type="compositionally biased region" description="Acidic residues" evidence="3">
    <location>
        <begin position="303"/>
        <end position="313"/>
    </location>
</feature>
<organism evidence="5 6">
    <name type="scientific">Corynebacterium mendelii</name>
    <dbReference type="NCBI Taxonomy" id="2765362"/>
    <lineage>
        <taxon>Bacteria</taxon>
        <taxon>Bacillati</taxon>
        <taxon>Actinomycetota</taxon>
        <taxon>Actinomycetes</taxon>
        <taxon>Mycobacteriales</taxon>
        <taxon>Corynebacteriaceae</taxon>
        <taxon>Corynebacterium</taxon>
    </lineage>
</organism>
<feature type="transmembrane region" description="Helical" evidence="4">
    <location>
        <begin position="268"/>
        <end position="293"/>
    </location>
</feature>
<evidence type="ECO:0000256" key="1">
    <source>
        <dbReference type="ARBA" id="ARBA00022801"/>
    </source>
</evidence>
<feature type="region of interest" description="Disordered" evidence="3">
    <location>
        <begin position="303"/>
        <end position="358"/>
    </location>
</feature>
<name>A0A939IX65_9CORY</name>
<feature type="active site" description="Proton donor/acceptor" evidence="2">
    <location>
        <position position="167"/>
    </location>
</feature>
<feature type="compositionally biased region" description="Low complexity" evidence="3">
    <location>
        <begin position="1"/>
        <end position="14"/>
    </location>
</feature>
<protein>
    <submittedName>
        <fullName evidence="5">Class C sortase</fullName>
    </submittedName>
</protein>
<evidence type="ECO:0000256" key="3">
    <source>
        <dbReference type="SAM" id="MobiDB-lite"/>
    </source>
</evidence>
<dbReference type="NCBIfam" id="TIGR01076">
    <property type="entry name" value="sortase_fam"/>
    <property type="match status" value="1"/>
</dbReference>
<feature type="compositionally biased region" description="Polar residues" evidence="3">
    <location>
        <begin position="468"/>
        <end position="485"/>
    </location>
</feature>
<dbReference type="Gene3D" id="2.40.260.10">
    <property type="entry name" value="Sortase"/>
    <property type="match status" value="1"/>
</dbReference>
<dbReference type="InterPro" id="IPR005754">
    <property type="entry name" value="Sortase"/>
</dbReference>
<comment type="caution">
    <text evidence="5">The sequence shown here is derived from an EMBL/GenBank/DDBJ whole genome shotgun (WGS) entry which is preliminary data.</text>
</comment>
<feature type="compositionally biased region" description="Basic and acidic residues" evidence="3">
    <location>
        <begin position="506"/>
        <end position="516"/>
    </location>
</feature>
<feature type="region of interest" description="Disordered" evidence="3">
    <location>
        <begin position="370"/>
        <end position="584"/>
    </location>
</feature>
<feature type="compositionally biased region" description="Basic and acidic residues" evidence="3">
    <location>
        <begin position="551"/>
        <end position="568"/>
    </location>
</feature>
<feature type="compositionally biased region" description="Polar residues" evidence="3">
    <location>
        <begin position="436"/>
        <end position="451"/>
    </location>
</feature>
<proteinExistence type="predicted"/>
<accession>A0A939IX65</accession>
<evidence type="ECO:0000313" key="5">
    <source>
        <dbReference type="EMBL" id="MBN9643748.1"/>
    </source>
</evidence>
<keyword evidence="4" id="KW-1133">Transmembrane helix</keyword>
<feature type="compositionally biased region" description="Basic and acidic residues" evidence="3">
    <location>
        <begin position="375"/>
        <end position="400"/>
    </location>
</feature>
<feature type="active site" description="Acyl-thioester intermediate" evidence="2">
    <location>
        <position position="229"/>
    </location>
</feature>
<keyword evidence="1" id="KW-0378">Hydrolase</keyword>
<sequence length="584" mass="62299">MTTITTPRQRTTPPARKKRKDVHPAIPAFVALLGVLLLLYPVFATQHNDVEQQKRANGYTVTVQETDGAALERALMSADKYNSDLAAGVLLDPFLADVVPNTPQYQEYLAQLSDFDAMTQLKVPAADINLPVYHGTSDETLKKGAGHLFGSSLPVGGDSSHTIITGHTGLGDATLFNNLTNVKEGDAIYLNTAGRKLKYVVNDIRVVVPTDVSSLSREQGKDMITLITCTPYGINSHRLLVSGERAPLDEVDEHVVDEVPPIKPTWKWWMVALLVGAILSVIVVSALIIRLLLIRKKQQSDDTDEIDQLDDPVDGYTGQRRMDDDGSGQSVDEILAREFGSSNQTSKARARTRGPRAGAVSVAKILEAKAKKKAEKQADKKARKDAKALKKQQAAEEKAAQKAAKAADSPVDQPAGHPSAESTSGGRADMGRADKTTTSPAASQSTDSPTGSADRPGTRAVTGRDTGQETSPTGHGSDSRTSGRTGQKKPPAADTASSAVPGKAHRPPETGDKLAEQSRPSDSGGESHGPADPDAAAKKKPGASSDQAEALAEKNQDKPRGGRHRIGDGKSLTLQEILERRNKR</sequence>
<evidence type="ECO:0000256" key="4">
    <source>
        <dbReference type="SAM" id="Phobius"/>
    </source>
</evidence>
<keyword evidence="4" id="KW-0812">Transmembrane</keyword>
<dbReference type="InterPro" id="IPR042002">
    <property type="entry name" value="Sortase_C"/>
</dbReference>
<keyword evidence="6" id="KW-1185">Reference proteome</keyword>
<dbReference type="EMBL" id="JAFLEQ010000008">
    <property type="protein sequence ID" value="MBN9643748.1"/>
    <property type="molecule type" value="Genomic_DNA"/>
</dbReference>
<evidence type="ECO:0000313" key="6">
    <source>
        <dbReference type="Proteomes" id="UP000664332"/>
    </source>
</evidence>
<dbReference type="NCBIfam" id="NF033745">
    <property type="entry name" value="class_C_sortase"/>
    <property type="match status" value="1"/>
</dbReference>
<evidence type="ECO:0000256" key="2">
    <source>
        <dbReference type="PIRSR" id="PIRSR605754-1"/>
    </source>
</evidence>
<feature type="region of interest" description="Disordered" evidence="3">
    <location>
        <begin position="1"/>
        <end position="20"/>
    </location>
</feature>
<keyword evidence="4" id="KW-0472">Membrane</keyword>